<gene>
    <name evidence="1" type="ORF">C5L32_000460</name>
</gene>
<dbReference type="Proteomes" id="UP000295181">
    <property type="component" value="Unassembled WGS sequence"/>
</dbReference>
<protein>
    <submittedName>
        <fullName evidence="1">Uncharacterized protein</fullName>
    </submittedName>
</protein>
<evidence type="ECO:0000313" key="1">
    <source>
        <dbReference type="EMBL" id="TDG78659.1"/>
    </source>
</evidence>
<dbReference type="GeneID" id="72459895"/>
<accession>A0A4R5NQS9</accession>
<sequence length="59" mass="6539">MKLTISGSQQEIKTVLQAIASSSKHMKLVNNFSNVVPKPIIGPQKFAKESEKDQDPKEN</sequence>
<reference evidence="1 2" key="1">
    <citation type="journal article" date="2019" name="Appl. Microbiol. Biotechnol.">
        <title>Uncovering carbohydrate metabolism through a genotype-phenotype association study of 56 lactic acid bacteria genomes.</title>
        <authorList>
            <person name="Buron-Moles G."/>
            <person name="Chailyan A."/>
            <person name="Dolejs I."/>
            <person name="Forster J."/>
            <person name="Miks M.H."/>
        </authorList>
    </citation>
    <scope>NUCLEOTIDE SEQUENCE [LARGE SCALE GENOMIC DNA]</scope>
    <source>
        <strain evidence="1 2">ATCC 4005</strain>
    </source>
</reference>
<comment type="caution">
    <text evidence="1">The sequence shown here is derived from an EMBL/GenBank/DDBJ whole genome shotgun (WGS) entry which is preliminary data.</text>
</comment>
<proteinExistence type="predicted"/>
<organism evidence="1 2">
    <name type="scientific">Lentilactobacillus buchneri DSM 20057</name>
    <dbReference type="NCBI Taxonomy" id="1423728"/>
    <lineage>
        <taxon>Bacteria</taxon>
        <taxon>Bacillati</taxon>
        <taxon>Bacillota</taxon>
        <taxon>Bacilli</taxon>
        <taxon>Lactobacillales</taxon>
        <taxon>Lactobacillaceae</taxon>
        <taxon>Lentilactobacillus</taxon>
    </lineage>
</organism>
<dbReference type="AlphaFoldDB" id="A0A4R5NQS9"/>
<dbReference type="RefSeq" id="WP_056939105.1">
    <property type="nucleotide sequence ID" value="NZ_AZDM01000024.1"/>
</dbReference>
<evidence type="ECO:0000313" key="2">
    <source>
        <dbReference type="Proteomes" id="UP000295181"/>
    </source>
</evidence>
<name>A0A4R5NQS9_LENBU</name>
<dbReference type="EMBL" id="PUFP01000035">
    <property type="protein sequence ID" value="TDG78659.1"/>
    <property type="molecule type" value="Genomic_DNA"/>
</dbReference>